<reference evidence="6 7" key="1">
    <citation type="journal article" date="2013" name="ISME J.">
        <title>Comparative genomics of pathogenic lineages of Vibrio nigripulchritudo identifies virulence-associated traits.</title>
        <authorList>
            <person name="Goudenege D."/>
            <person name="Labreuche Y."/>
            <person name="Krin E."/>
            <person name="Ansquer D."/>
            <person name="Mangenot S."/>
            <person name="Calteau A."/>
            <person name="Medigue C."/>
            <person name="Mazel D."/>
            <person name="Polz M.F."/>
            <person name="Le Roux F."/>
        </authorList>
    </citation>
    <scope>NUCLEOTIDE SEQUENCE [LARGE SCALE GENOMIC DNA]</scope>
    <source>
        <strain evidence="6 7">SOn1</strain>
    </source>
</reference>
<dbReference type="PANTHER" id="PTHR30419">
    <property type="entry name" value="HTH-TYPE TRANSCRIPTIONAL REGULATOR YBHD"/>
    <property type="match status" value="1"/>
</dbReference>
<protein>
    <submittedName>
        <fullName evidence="6">Transcriptional regulator, LysR family</fullName>
    </submittedName>
</protein>
<evidence type="ECO:0000256" key="2">
    <source>
        <dbReference type="ARBA" id="ARBA00023015"/>
    </source>
</evidence>
<evidence type="ECO:0000256" key="1">
    <source>
        <dbReference type="ARBA" id="ARBA00009437"/>
    </source>
</evidence>
<dbReference type="InterPro" id="IPR036390">
    <property type="entry name" value="WH_DNA-bd_sf"/>
</dbReference>
<dbReference type="GO" id="GO:0005829">
    <property type="term" value="C:cytosol"/>
    <property type="evidence" value="ECO:0007669"/>
    <property type="project" value="TreeGrafter"/>
</dbReference>
<dbReference type="Gene3D" id="3.40.190.290">
    <property type="match status" value="1"/>
</dbReference>
<dbReference type="Proteomes" id="UP000018211">
    <property type="component" value="Unassembled WGS sequence"/>
</dbReference>
<feature type="domain" description="HTH lysR-type" evidence="5">
    <location>
        <begin position="3"/>
        <end position="60"/>
    </location>
</feature>
<dbReference type="Gene3D" id="1.10.10.10">
    <property type="entry name" value="Winged helix-like DNA-binding domain superfamily/Winged helix DNA-binding domain"/>
    <property type="match status" value="1"/>
</dbReference>
<evidence type="ECO:0000313" key="6">
    <source>
        <dbReference type="EMBL" id="CCO45815.1"/>
    </source>
</evidence>
<dbReference type="GO" id="GO:0003677">
    <property type="term" value="F:DNA binding"/>
    <property type="evidence" value="ECO:0007669"/>
    <property type="project" value="UniProtKB-KW"/>
</dbReference>
<dbReference type="RefSeq" id="WP_022611159.1">
    <property type="nucleotide sequence ID" value="NZ_LK391965.1"/>
</dbReference>
<evidence type="ECO:0000259" key="5">
    <source>
        <dbReference type="PROSITE" id="PS50931"/>
    </source>
</evidence>
<dbReference type="AlphaFoldDB" id="A0AAV2VMF7"/>
<gene>
    <name evidence="6" type="ORF">VIBNISOn1_1570023</name>
</gene>
<keyword evidence="3" id="KW-0238">DNA-binding</keyword>
<dbReference type="SUPFAM" id="SSF46785">
    <property type="entry name" value="Winged helix' DNA-binding domain"/>
    <property type="match status" value="1"/>
</dbReference>
<dbReference type="FunFam" id="1.10.10.10:FF:000001">
    <property type="entry name" value="LysR family transcriptional regulator"/>
    <property type="match status" value="1"/>
</dbReference>
<evidence type="ECO:0000313" key="7">
    <source>
        <dbReference type="Proteomes" id="UP000018211"/>
    </source>
</evidence>
<comment type="caution">
    <text evidence="6">The sequence shown here is derived from an EMBL/GenBank/DDBJ whole genome shotgun (WGS) entry which is preliminary data.</text>
</comment>
<dbReference type="PROSITE" id="PS50931">
    <property type="entry name" value="HTH_LYSR"/>
    <property type="match status" value="1"/>
</dbReference>
<sequence length="294" mass="32508">MNWTLDQIEAFVVSAQSGSFSAAARKLGKAQSRISSAIANLEADLGFELFDRSSRFPVVTPLGKQMLVDAEALLHQCHRLNSRALTASSGEPISLKLSVDEAIPLDAAHSIFTTLGERFPDLKLTITNGSRDDISVAIAEEKADIGLMFRHAELPRGVDFQSIGYFEKVLVVGEAHPLANRKEVSLAELHGDRQLVICDRAGEGGDKALTPNHWYIDSYYLICDLVAHNQGWAIVPKHIADTSWFTGQIKVLECRDSFSEVMVEIGLVKRTDSPDSEVRTWLMTELKELLEKSE</sequence>
<comment type="similarity">
    <text evidence="1">Belongs to the LysR transcriptional regulatory family.</text>
</comment>
<dbReference type="Pfam" id="PF00126">
    <property type="entry name" value="HTH_1"/>
    <property type="match status" value="1"/>
</dbReference>
<dbReference type="PRINTS" id="PR00039">
    <property type="entry name" value="HTHLYSR"/>
</dbReference>
<keyword evidence="2" id="KW-0805">Transcription regulation</keyword>
<dbReference type="InterPro" id="IPR050950">
    <property type="entry name" value="HTH-type_LysR_regulators"/>
</dbReference>
<evidence type="ECO:0000256" key="4">
    <source>
        <dbReference type="ARBA" id="ARBA00023163"/>
    </source>
</evidence>
<proteinExistence type="inferred from homology"/>
<evidence type="ECO:0000256" key="3">
    <source>
        <dbReference type="ARBA" id="ARBA00023125"/>
    </source>
</evidence>
<name>A0AAV2VMF7_9VIBR</name>
<keyword evidence="4" id="KW-0804">Transcription</keyword>
<dbReference type="InterPro" id="IPR036388">
    <property type="entry name" value="WH-like_DNA-bd_sf"/>
</dbReference>
<dbReference type="CDD" id="cd05466">
    <property type="entry name" value="PBP2_LTTR_substrate"/>
    <property type="match status" value="1"/>
</dbReference>
<accession>A0AAV2VMF7</accession>
<dbReference type="GO" id="GO:0003700">
    <property type="term" value="F:DNA-binding transcription factor activity"/>
    <property type="evidence" value="ECO:0007669"/>
    <property type="project" value="InterPro"/>
</dbReference>
<dbReference type="InterPro" id="IPR005119">
    <property type="entry name" value="LysR_subst-bd"/>
</dbReference>
<organism evidence="6 7">
    <name type="scientific">Vibrio nigripulchritudo SOn1</name>
    <dbReference type="NCBI Taxonomy" id="1238450"/>
    <lineage>
        <taxon>Bacteria</taxon>
        <taxon>Pseudomonadati</taxon>
        <taxon>Pseudomonadota</taxon>
        <taxon>Gammaproteobacteria</taxon>
        <taxon>Vibrionales</taxon>
        <taxon>Vibrionaceae</taxon>
        <taxon>Vibrio</taxon>
    </lineage>
</organism>
<dbReference type="SUPFAM" id="SSF53850">
    <property type="entry name" value="Periplasmic binding protein-like II"/>
    <property type="match status" value="1"/>
</dbReference>
<dbReference type="InterPro" id="IPR000847">
    <property type="entry name" value="LysR_HTH_N"/>
</dbReference>
<dbReference type="PANTHER" id="PTHR30419:SF30">
    <property type="entry name" value="LYSR FAMILY TRANSCRIPTIONAL REGULATOR"/>
    <property type="match status" value="1"/>
</dbReference>
<dbReference type="Pfam" id="PF03466">
    <property type="entry name" value="LysR_substrate"/>
    <property type="match status" value="1"/>
</dbReference>
<dbReference type="EMBL" id="CAOF01000065">
    <property type="protein sequence ID" value="CCO45815.1"/>
    <property type="molecule type" value="Genomic_DNA"/>
</dbReference>